<dbReference type="RefSeq" id="WP_192624157.1">
    <property type="nucleotide sequence ID" value="NZ_JADBGG010000021.1"/>
</dbReference>
<evidence type="ECO:0000313" key="1">
    <source>
        <dbReference type="EMBL" id="MBE1426114.1"/>
    </source>
</evidence>
<protein>
    <recommendedName>
        <fullName evidence="3">DNA-binding protein</fullName>
    </recommendedName>
</protein>
<sequence length="91" mass="10271">MVMNDEKAKYTDIEDHVLLNEFNELAAKWGKPFVPRTKVGIFSEGLLHPRTLANLDCLGIGPGKIIMGKRVFYKTPDLIAWMQGRVKKQAA</sequence>
<gene>
    <name evidence="1" type="ORF">H4684_002775</name>
</gene>
<dbReference type="Proteomes" id="UP000639010">
    <property type="component" value="Unassembled WGS sequence"/>
</dbReference>
<evidence type="ECO:0000313" key="2">
    <source>
        <dbReference type="Proteomes" id="UP000639010"/>
    </source>
</evidence>
<name>A0ABR9H5Y2_9BACT</name>
<dbReference type="EMBL" id="JADBGG010000021">
    <property type="protein sequence ID" value="MBE1426114.1"/>
    <property type="molecule type" value="Genomic_DNA"/>
</dbReference>
<comment type="caution">
    <text evidence="1">The sequence shown here is derived from an EMBL/GenBank/DDBJ whole genome shotgun (WGS) entry which is preliminary data.</text>
</comment>
<accession>A0ABR9H5Y2</accession>
<keyword evidence="2" id="KW-1185">Reference proteome</keyword>
<reference evidence="1 2" key="1">
    <citation type="submission" date="2020-10" db="EMBL/GenBank/DDBJ databases">
        <title>Genomic Encyclopedia of Type Strains, Phase IV (KMG-IV): sequencing the most valuable type-strain genomes for metagenomic binning, comparative biology and taxonomic classification.</title>
        <authorList>
            <person name="Goeker M."/>
        </authorList>
    </citation>
    <scope>NUCLEOTIDE SEQUENCE [LARGE SCALE GENOMIC DNA]</scope>
    <source>
        <strain evidence="1 2">DSM 4194</strain>
    </source>
</reference>
<proteinExistence type="predicted"/>
<evidence type="ECO:0008006" key="3">
    <source>
        <dbReference type="Google" id="ProtNLM"/>
    </source>
</evidence>
<organism evidence="1 2">
    <name type="scientific">Desulfomicrobium macestii</name>
    <dbReference type="NCBI Taxonomy" id="90731"/>
    <lineage>
        <taxon>Bacteria</taxon>
        <taxon>Pseudomonadati</taxon>
        <taxon>Thermodesulfobacteriota</taxon>
        <taxon>Desulfovibrionia</taxon>
        <taxon>Desulfovibrionales</taxon>
        <taxon>Desulfomicrobiaceae</taxon>
        <taxon>Desulfomicrobium</taxon>
    </lineage>
</organism>